<keyword evidence="1" id="KW-0732">Signal</keyword>
<evidence type="ECO:0000313" key="3">
    <source>
        <dbReference type="WBParaSite" id="Gr19_v10_g3920.t1"/>
    </source>
</evidence>
<evidence type="ECO:0000313" key="2">
    <source>
        <dbReference type="Proteomes" id="UP000887572"/>
    </source>
</evidence>
<feature type="chain" id="PRO_5037411671" evidence="1">
    <location>
        <begin position="27"/>
        <end position="68"/>
    </location>
</feature>
<feature type="signal peptide" evidence="1">
    <location>
        <begin position="1"/>
        <end position="26"/>
    </location>
</feature>
<protein>
    <submittedName>
        <fullName evidence="3">Uncharacterized protein</fullName>
    </submittedName>
</protein>
<keyword evidence="2" id="KW-1185">Reference proteome</keyword>
<organism evidence="2 3">
    <name type="scientific">Globodera rostochiensis</name>
    <name type="common">Golden nematode worm</name>
    <name type="synonym">Heterodera rostochiensis</name>
    <dbReference type="NCBI Taxonomy" id="31243"/>
    <lineage>
        <taxon>Eukaryota</taxon>
        <taxon>Metazoa</taxon>
        <taxon>Ecdysozoa</taxon>
        <taxon>Nematoda</taxon>
        <taxon>Chromadorea</taxon>
        <taxon>Rhabditida</taxon>
        <taxon>Tylenchina</taxon>
        <taxon>Tylenchomorpha</taxon>
        <taxon>Tylenchoidea</taxon>
        <taxon>Heteroderidae</taxon>
        <taxon>Heteroderinae</taxon>
        <taxon>Globodera</taxon>
    </lineage>
</organism>
<sequence>MNDLTMSFSKMAIVFIVMLSSTTLEAQQNENDEFYDLMKAIGEHFGGAFNDAEKAIAKICNSFNSQKK</sequence>
<dbReference type="AlphaFoldDB" id="A0A914HUM1"/>
<name>A0A914HUM1_GLORO</name>
<dbReference type="WBParaSite" id="Gr19_v10_g3920.t1">
    <property type="protein sequence ID" value="Gr19_v10_g3920.t1"/>
    <property type="gene ID" value="Gr19_v10_g3920"/>
</dbReference>
<proteinExistence type="predicted"/>
<dbReference type="Proteomes" id="UP000887572">
    <property type="component" value="Unplaced"/>
</dbReference>
<accession>A0A914HUM1</accession>
<reference evidence="3" key="1">
    <citation type="submission" date="2022-11" db="UniProtKB">
        <authorList>
            <consortium name="WormBaseParasite"/>
        </authorList>
    </citation>
    <scope>IDENTIFICATION</scope>
</reference>
<evidence type="ECO:0000256" key="1">
    <source>
        <dbReference type="SAM" id="SignalP"/>
    </source>
</evidence>